<reference evidence="2 3" key="1">
    <citation type="journal article" date="2005" name="Int. J. Syst. Evol. Microbiol.">
        <title>Bacillus cibi sp. nov., isolated from jeotgal, a traditional Korean fermented seafood.</title>
        <authorList>
            <person name="Yoon J.H."/>
            <person name="Lee C.H."/>
            <person name="Oh T.K."/>
        </authorList>
    </citation>
    <scope>NUCLEOTIDE SEQUENCE [LARGE SCALE GENOMIC DNA]</scope>
    <source>
        <strain evidence="2 3">DSM 16189</strain>
    </source>
</reference>
<organism evidence="2 3">
    <name type="scientific">Metabacillus indicus</name>
    <name type="common">Bacillus indicus</name>
    <dbReference type="NCBI Taxonomy" id="246786"/>
    <lineage>
        <taxon>Bacteria</taxon>
        <taxon>Bacillati</taxon>
        <taxon>Bacillota</taxon>
        <taxon>Bacilli</taxon>
        <taxon>Bacillales</taxon>
        <taxon>Bacillaceae</taxon>
        <taxon>Metabacillus</taxon>
    </lineage>
</organism>
<name>A0A084GXY7_METID</name>
<dbReference type="Proteomes" id="UP000028549">
    <property type="component" value="Unassembled WGS sequence"/>
</dbReference>
<dbReference type="PANTHER" id="PTHR12526">
    <property type="entry name" value="GLYCOSYLTRANSFERASE"/>
    <property type="match status" value="1"/>
</dbReference>
<evidence type="ECO:0000313" key="2">
    <source>
        <dbReference type="EMBL" id="KEZ52199.1"/>
    </source>
</evidence>
<dbReference type="EMBL" id="JNVC02000005">
    <property type="protein sequence ID" value="KEZ52199.1"/>
    <property type="molecule type" value="Genomic_DNA"/>
</dbReference>
<protein>
    <recommendedName>
        <fullName evidence="1">Glycosyl transferase family 1 domain-containing protein</fullName>
    </recommendedName>
</protein>
<keyword evidence="3" id="KW-1185">Reference proteome</keyword>
<evidence type="ECO:0000259" key="1">
    <source>
        <dbReference type="Pfam" id="PF00534"/>
    </source>
</evidence>
<dbReference type="PANTHER" id="PTHR12526:SF630">
    <property type="entry name" value="GLYCOSYLTRANSFERASE"/>
    <property type="match status" value="1"/>
</dbReference>
<dbReference type="GO" id="GO:0016757">
    <property type="term" value="F:glycosyltransferase activity"/>
    <property type="evidence" value="ECO:0007669"/>
    <property type="project" value="InterPro"/>
</dbReference>
<dbReference type="InterPro" id="IPR001296">
    <property type="entry name" value="Glyco_trans_1"/>
</dbReference>
<dbReference type="CDD" id="cd03801">
    <property type="entry name" value="GT4_PimA-like"/>
    <property type="match status" value="1"/>
</dbReference>
<dbReference type="OrthoDB" id="6713581at2"/>
<proteinExistence type="predicted"/>
<feature type="domain" description="Glycosyl transferase family 1" evidence="1">
    <location>
        <begin position="185"/>
        <end position="347"/>
    </location>
</feature>
<dbReference type="AlphaFoldDB" id="A0A084GXY7"/>
<sequence>MKSLVLTHQYPKKDNLYRSGFIHQRVKEYINNGIDTEIWVLDDEKSIPETYVFEGVIVFEGNSEAFISHLEKNEVGKILVHFLKKSTIKALNLLKLQIPIIVWVHLFEASSWHRRLFDCNNVDFLKYIKNNIIQLRSFKRFNENTNLDVTYVFVSKWIKEIAEKDINTTFKNSYVIHNYINEDLYQFSSKTADKRKKILSIRTFQSKKYGNDISAKVIKILSQKPEFKEMEFALYGKGKYFNKIQKELAHFPNVKLHDNFLSQDEIAQLHKEYGVFLCPTRQDSQGVSMCEAMSSGLVAVTSNNSAIPEFVINNKTGLLGNNADEIANLLLFLYQNPGEFTKISEAAAIKVREQCGLTATIQKEIQIILKDNLI</sequence>
<dbReference type="Gene3D" id="3.40.50.2000">
    <property type="entry name" value="Glycogen Phosphorylase B"/>
    <property type="match status" value="2"/>
</dbReference>
<accession>A0A084GXY7</accession>
<dbReference type="Pfam" id="PF00534">
    <property type="entry name" value="Glycos_transf_1"/>
    <property type="match status" value="1"/>
</dbReference>
<dbReference type="RefSeq" id="WP_029567035.1">
    <property type="nucleotide sequence ID" value="NZ_JNVC02000005.1"/>
</dbReference>
<dbReference type="STRING" id="246786.GS18_0214095"/>
<comment type="caution">
    <text evidence="2">The sequence shown here is derived from an EMBL/GenBank/DDBJ whole genome shotgun (WGS) entry which is preliminary data.</text>
</comment>
<gene>
    <name evidence="2" type="ORF">GS18_0214095</name>
</gene>
<dbReference type="SUPFAM" id="SSF53756">
    <property type="entry name" value="UDP-Glycosyltransferase/glycogen phosphorylase"/>
    <property type="match status" value="1"/>
</dbReference>
<evidence type="ECO:0000313" key="3">
    <source>
        <dbReference type="Proteomes" id="UP000028549"/>
    </source>
</evidence>